<keyword evidence="7 9" id="KW-1133">Transmembrane helix</keyword>
<dbReference type="Pfam" id="PF02378">
    <property type="entry name" value="PTS_EIIC"/>
    <property type="match status" value="1"/>
</dbReference>
<evidence type="ECO:0000256" key="9">
    <source>
        <dbReference type="SAM" id="Phobius"/>
    </source>
</evidence>
<feature type="transmembrane region" description="Helical" evidence="9">
    <location>
        <begin position="63"/>
        <end position="83"/>
    </location>
</feature>
<feature type="transmembrane region" description="Helical" evidence="9">
    <location>
        <begin position="207"/>
        <end position="231"/>
    </location>
</feature>
<dbReference type="GO" id="GO:0005886">
    <property type="term" value="C:plasma membrane"/>
    <property type="evidence" value="ECO:0007669"/>
    <property type="project" value="UniProtKB-SubCell"/>
</dbReference>
<keyword evidence="3" id="KW-1003">Cell membrane</keyword>
<evidence type="ECO:0000256" key="1">
    <source>
        <dbReference type="ARBA" id="ARBA00004651"/>
    </source>
</evidence>
<sequence>MNEQGEKKVQQTEPKVTVIQTVFQFISGSLGPLIPVFAGAATIKALLAILTMLHWLSPTTGTYLILAAAGNSVFYFMPILMGITGSMALGANPWIGGAIGAALLEPNFTGLLQHGSVSSFLGIPVVLANYSSTIFPIFIATPVYALLEKFLKKVIHRDMQLFMVPMLSLIIIVPLTAMVLGPFGTYAGELVSTVVLFLFSKSGLLAGAVLGAAWTFLTVIGLHMALVPIAIQDISHGGDPLMATASAGVFAQIGFALGMLIRSRDVRLKSLAGASLLPGILSGETRPILYGLFLPYRRTFIYVAIAGAVGGAISGAAGVKMSALAFPSFLSIPLFTPMVPYVIGMLVAFLMAMVLTILFGYEKATETPESAYNAVES</sequence>
<dbReference type="PANTHER" id="PTHR30175:SF1">
    <property type="entry name" value="PTS SYSTEM ARBUTIN-, CELLOBIOSE-, AND SALICIN-SPECIFIC EIIBC COMPONENT-RELATED"/>
    <property type="match status" value="1"/>
</dbReference>
<keyword evidence="12" id="KW-1185">Reference proteome</keyword>
<dbReference type="GO" id="GO:0008982">
    <property type="term" value="F:protein-N(PI)-phosphohistidine-sugar phosphotransferase activity"/>
    <property type="evidence" value="ECO:0007669"/>
    <property type="project" value="InterPro"/>
</dbReference>
<dbReference type="InterPro" id="IPR003352">
    <property type="entry name" value="PTS_EIIC"/>
</dbReference>
<evidence type="ECO:0000256" key="8">
    <source>
        <dbReference type="ARBA" id="ARBA00023136"/>
    </source>
</evidence>
<dbReference type="PANTHER" id="PTHR30175">
    <property type="entry name" value="PHOSPHOTRANSFERASE SYSTEM TRANSPORT PROTEIN"/>
    <property type="match status" value="1"/>
</dbReference>
<evidence type="ECO:0000256" key="2">
    <source>
        <dbReference type="ARBA" id="ARBA00022448"/>
    </source>
</evidence>
<protein>
    <submittedName>
        <fullName evidence="11">PTS transporter subunit EIIC</fullName>
    </submittedName>
</protein>
<name>A0A9X7VXR7_9BACL</name>
<feature type="transmembrane region" description="Helical" evidence="9">
    <location>
        <begin position="243"/>
        <end position="261"/>
    </location>
</feature>
<evidence type="ECO:0000256" key="7">
    <source>
        <dbReference type="ARBA" id="ARBA00022989"/>
    </source>
</evidence>
<dbReference type="InterPro" id="IPR013013">
    <property type="entry name" value="PTS_EIIC_1"/>
</dbReference>
<comment type="subcellular location">
    <subcellularLocation>
        <location evidence="1">Cell membrane</location>
        <topology evidence="1">Multi-pass membrane protein</topology>
    </subcellularLocation>
</comment>
<reference evidence="11 12" key="1">
    <citation type="submission" date="2021-02" db="EMBL/GenBank/DDBJ databases">
        <title>Alicyclobacillus curvatus sp. nov. and Alicyclobacillus mengziensis sp. nov., two acidophilic bacteria isolated from acid mine drainage.</title>
        <authorList>
            <person name="Huang Y."/>
        </authorList>
    </citation>
    <scope>NUCLEOTIDE SEQUENCE [LARGE SCALE GENOMIC DNA]</scope>
    <source>
        <strain evidence="11 12">S30H14</strain>
    </source>
</reference>
<feature type="transmembrane region" description="Helical" evidence="9">
    <location>
        <begin position="33"/>
        <end position="56"/>
    </location>
</feature>
<dbReference type="KEGG" id="afx:JZ786_19445"/>
<proteinExistence type="predicted"/>
<evidence type="ECO:0000313" key="12">
    <source>
        <dbReference type="Proteomes" id="UP000663505"/>
    </source>
</evidence>
<dbReference type="EMBL" id="CP071182">
    <property type="protein sequence ID" value="QSO46604.1"/>
    <property type="molecule type" value="Genomic_DNA"/>
</dbReference>
<feature type="domain" description="PTS EIIC type-1" evidence="10">
    <location>
        <begin position="24"/>
        <end position="375"/>
    </location>
</feature>
<feature type="transmembrane region" description="Helical" evidence="9">
    <location>
        <begin position="300"/>
        <end position="319"/>
    </location>
</feature>
<keyword evidence="6 9" id="KW-0812">Transmembrane</keyword>
<evidence type="ECO:0000313" key="11">
    <source>
        <dbReference type="EMBL" id="QSO46604.1"/>
    </source>
</evidence>
<feature type="transmembrane region" description="Helical" evidence="9">
    <location>
        <begin position="339"/>
        <end position="361"/>
    </location>
</feature>
<dbReference type="RefSeq" id="WP_206655971.1">
    <property type="nucleotide sequence ID" value="NZ_CP071182.1"/>
</dbReference>
<dbReference type="InterPro" id="IPR050558">
    <property type="entry name" value="PTS_Sugar-Specific_Components"/>
</dbReference>
<evidence type="ECO:0000259" key="10">
    <source>
        <dbReference type="PROSITE" id="PS51103"/>
    </source>
</evidence>
<feature type="transmembrane region" description="Helical" evidence="9">
    <location>
        <begin position="159"/>
        <end position="177"/>
    </location>
</feature>
<accession>A0A9X7VXR7</accession>
<gene>
    <name evidence="11" type="ORF">JZ786_19445</name>
</gene>
<evidence type="ECO:0000256" key="6">
    <source>
        <dbReference type="ARBA" id="ARBA00022692"/>
    </source>
</evidence>
<keyword evidence="4" id="KW-0762">Sugar transport</keyword>
<keyword evidence="5" id="KW-0598">Phosphotransferase system</keyword>
<dbReference type="AlphaFoldDB" id="A0A9X7VXR7"/>
<dbReference type="GO" id="GO:0009401">
    <property type="term" value="P:phosphoenolpyruvate-dependent sugar phosphotransferase system"/>
    <property type="evidence" value="ECO:0007669"/>
    <property type="project" value="UniProtKB-KW"/>
</dbReference>
<evidence type="ECO:0000256" key="4">
    <source>
        <dbReference type="ARBA" id="ARBA00022597"/>
    </source>
</evidence>
<evidence type="ECO:0000256" key="3">
    <source>
        <dbReference type="ARBA" id="ARBA00022475"/>
    </source>
</evidence>
<dbReference type="PROSITE" id="PS51103">
    <property type="entry name" value="PTS_EIIC_TYPE_1"/>
    <property type="match status" value="1"/>
</dbReference>
<keyword evidence="8 9" id="KW-0472">Membrane</keyword>
<keyword evidence="2" id="KW-0813">Transport</keyword>
<evidence type="ECO:0000256" key="5">
    <source>
        <dbReference type="ARBA" id="ARBA00022683"/>
    </source>
</evidence>
<feature type="transmembrane region" description="Helical" evidence="9">
    <location>
        <begin position="127"/>
        <end position="147"/>
    </location>
</feature>
<organism evidence="11 12">
    <name type="scientific">Alicyclobacillus mengziensis</name>
    <dbReference type="NCBI Taxonomy" id="2931921"/>
    <lineage>
        <taxon>Bacteria</taxon>
        <taxon>Bacillati</taxon>
        <taxon>Bacillota</taxon>
        <taxon>Bacilli</taxon>
        <taxon>Bacillales</taxon>
        <taxon>Alicyclobacillaceae</taxon>
        <taxon>Alicyclobacillus</taxon>
    </lineage>
</organism>
<dbReference type="Proteomes" id="UP000663505">
    <property type="component" value="Chromosome"/>
</dbReference>